<dbReference type="PANTHER" id="PTHR13318">
    <property type="entry name" value="PARTNER OF PAIRED, ISOFORM B-RELATED"/>
    <property type="match status" value="1"/>
</dbReference>
<dbReference type="STRING" id="7240.B4QX13"/>
<dbReference type="PANTHER" id="PTHR13318:SF247">
    <property type="entry name" value="GH16156P"/>
    <property type="match status" value="1"/>
</dbReference>
<organism evidence="1 2">
    <name type="scientific">Drosophila simulans</name>
    <name type="common">Fruit fly</name>
    <dbReference type="NCBI Taxonomy" id="7240"/>
    <lineage>
        <taxon>Eukaryota</taxon>
        <taxon>Metazoa</taxon>
        <taxon>Ecdysozoa</taxon>
        <taxon>Arthropoda</taxon>
        <taxon>Hexapoda</taxon>
        <taxon>Insecta</taxon>
        <taxon>Pterygota</taxon>
        <taxon>Neoptera</taxon>
        <taxon>Endopterygota</taxon>
        <taxon>Diptera</taxon>
        <taxon>Brachycera</taxon>
        <taxon>Muscomorpha</taxon>
        <taxon>Ephydroidea</taxon>
        <taxon>Drosophilidae</taxon>
        <taxon>Drosophila</taxon>
        <taxon>Sophophora</taxon>
    </lineage>
</organism>
<dbReference type="OMA" id="VCPYMDE"/>
<dbReference type="Gene3D" id="3.80.10.10">
    <property type="entry name" value="Ribonuclease Inhibitor"/>
    <property type="match status" value="2"/>
</dbReference>
<dbReference type="InterPro" id="IPR012677">
    <property type="entry name" value="Nucleotide-bd_a/b_plait_sf"/>
</dbReference>
<evidence type="ECO:0000313" key="1">
    <source>
        <dbReference type="EMBL" id="EDX12667.1"/>
    </source>
</evidence>
<protein>
    <submittedName>
        <fullName evidence="1">GD19110</fullName>
    </submittedName>
</protein>
<dbReference type="SUPFAM" id="SSF54928">
    <property type="entry name" value="RNA-binding domain, RBD"/>
    <property type="match status" value="1"/>
</dbReference>
<dbReference type="InterPro" id="IPR032675">
    <property type="entry name" value="LRR_dom_sf"/>
</dbReference>
<dbReference type="GO" id="GO:0003676">
    <property type="term" value="F:nucleic acid binding"/>
    <property type="evidence" value="ECO:0007669"/>
    <property type="project" value="InterPro"/>
</dbReference>
<dbReference type="Proteomes" id="UP000000304">
    <property type="component" value="Chromosome 3R"/>
</dbReference>
<evidence type="ECO:0000313" key="2">
    <source>
        <dbReference type="Proteomes" id="UP000000304"/>
    </source>
</evidence>
<dbReference type="HOGENOM" id="CLU_554635_0_0_1"/>
<dbReference type="SUPFAM" id="SSF52047">
    <property type="entry name" value="RNI-like"/>
    <property type="match status" value="1"/>
</dbReference>
<proteinExistence type="predicted"/>
<sequence>MFRLKGNFGNFYFKNGLVYTKDRKVVRLVTISANWHFSKSQLWKHFSSFGTVEDLQWEKDKRVGSVLFQEASQAAKVLVLTKHHLYGHVLYLQPSTSRREPPVKESETISAYDIPVVDDFWYKVLEYLPLNARLNFAASCKRFKTIYELESRRNNRVLNMKDVCTLDDFGIKILMRLSGKHIHCVKGGPLHWTLMLEFVQLLGVSCPNLAELSFYKISVSLDHMTHLFDGANGLNNITTISLRCCDLADPQIYCLQMLSKLKSLDIAQNHFIRGESLNSLPISLEILNVSKCDRLRPKNLINLASLTHLRELRCSGISKLTKNELFKRFAHYCPMLEVLEVTDIMKKIQLGGLSRLHTLVIQSSEGSGDHMNNLMLSSIAESYSLRRLEIIDSFERFFTISFDLSILSPLKELRTLILHNLNFTPEHLMGLQKLPALEFLDLSGSPDLSNEDVAKLTKPLGRLRRLTVERCPFISRQLTEILKGNPKLQVVF</sequence>
<dbReference type="GO" id="GO:0031146">
    <property type="term" value="P:SCF-dependent proteasomal ubiquitin-dependent protein catabolic process"/>
    <property type="evidence" value="ECO:0007669"/>
    <property type="project" value="TreeGrafter"/>
</dbReference>
<keyword evidence="2" id="KW-1185">Reference proteome</keyword>
<name>B4QX13_DROSI</name>
<dbReference type="PhylomeDB" id="B4QX13"/>
<dbReference type="GO" id="GO:0019005">
    <property type="term" value="C:SCF ubiquitin ligase complex"/>
    <property type="evidence" value="ECO:0007669"/>
    <property type="project" value="TreeGrafter"/>
</dbReference>
<dbReference type="InterPro" id="IPR035979">
    <property type="entry name" value="RBD_domain_sf"/>
</dbReference>
<dbReference type="KEGG" id="dsi:Dsimw501_GD19110"/>
<dbReference type="OrthoDB" id="550575at2759"/>
<dbReference type="AlphaFoldDB" id="B4QX13"/>
<reference evidence="1 2" key="1">
    <citation type="journal article" date="2007" name="Nature">
        <title>Evolution of genes and genomes on the Drosophila phylogeny.</title>
        <authorList>
            <consortium name="Drosophila 12 Genomes Consortium"/>
            <person name="Clark A.G."/>
            <person name="Eisen M.B."/>
            <person name="Smith D.R."/>
            <person name="Bergman C.M."/>
            <person name="Oliver B."/>
            <person name="Markow T.A."/>
            <person name="Kaufman T.C."/>
            <person name="Kellis M."/>
            <person name="Gelbart W."/>
            <person name="Iyer V.N."/>
            <person name="Pollard D.A."/>
            <person name="Sackton T.B."/>
            <person name="Larracuente A.M."/>
            <person name="Singh N.D."/>
            <person name="Abad J.P."/>
            <person name="Abt D.N."/>
            <person name="Adryan B."/>
            <person name="Aguade M."/>
            <person name="Akashi H."/>
            <person name="Anderson W.W."/>
            <person name="Aquadro C.F."/>
            <person name="Ardell D.H."/>
            <person name="Arguello R."/>
            <person name="Artieri C.G."/>
            <person name="Barbash D.A."/>
            <person name="Barker D."/>
            <person name="Barsanti P."/>
            <person name="Batterham P."/>
            <person name="Batzoglou S."/>
            <person name="Begun D."/>
            <person name="Bhutkar A."/>
            <person name="Blanco E."/>
            <person name="Bosak S.A."/>
            <person name="Bradley R.K."/>
            <person name="Brand A.D."/>
            <person name="Brent M.R."/>
            <person name="Brooks A.N."/>
            <person name="Brown R.H."/>
            <person name="Butlin R.K."/>
            <person name="Caggese C."/>
            <person name="Calvi B.R."/>
            <person name="Bernardo de Carvalho A."/>
            <person name="Caspi A."/>
            <person name="Castrezana S."/>
            <person name="Celniker S.E."/>
            <person name="Chang J.L."/>
            <person name="Chapple C."/>
            <person name="Chatterji S."/>
            <person name="Chinwalla A."/>
            <person name="Civetta A."/>
            <person name="Clifton S.W."/>
            <person name="Comeron J.M."/>
            <person name="Costello J.C."/>
            <person name="Coyne J.A."/>
            <person name="Daub J."/>
            <person name="David R.G."/>
            <person name="Delcher A.L."/>
            <person name="Delehaunty K."/>
            <person name="Do C.B."/>
            <person name="Ebling H."/>
            <person name="Edwards K."/>
            <person name="Eickbush T."/>
            <person name="Evans J.D."/>
            <person name="Filipski A."/>
            <person name="Findeiss S."/>
            <person name="Freyhult E."/>
            <person name="Fulton L."/>
            <person name="Fulton R."/>
            <person name="Garcia A.C."/>
            <person name="Gardiner A."/>
            <person name="Garfield D.A."/>
            <person name="Garvin B.E."/>
            <person name="Gibson G."/>
            <person name="Gilbert D."/>
            <person name="Gnerre S."/>
            <person name="Godfrey J."/>
            <person name="Good R."/>
            <person name="Gotea V."/>
            <person name="Gravely B."/>
            <person name="Greenberg A.J."/>
            <person name="Griffiths-Jones S."/>
            <person name="Gross S."/>
            <person name="Guigo R."/>
            <person name="Gustafson E.A."/>
            <person name="Haerty W."/>
            <person name="Hahn M.W."/>
            <person name="Halligan D.L."/>
            <person name="Halpern A.L."/>
            <person name="Halter G.M."/>
            <person name="Han M.V."/>
            <person name="Heger A."/>
            <person name="Hillier L."/>
            <person name="Hinrichs A.S."/>
            <person name="Holmes I."/>
            <person name="Hoskins R.A."/>
            <person name="Hubisz M.J."/>
            <person name="Hultmark D."/>
            <person name="Huntley M.A."/>
            <person name="Jaffe D.B."/>
            <person name="Jagadeeshan S."/>
            <person name="Jeck W.R."/>
            <person name="Johnson J."/>
            <person name="Jones C.D."/>
            <person name="Jordan W.C."/>
            <person name="Karpen G.H."/>
            <person name="Kataoka E."/>
            <person name="Keightley P.D."/>
            <person name="Kheradpour P."/>
            <person name="Kirkness E.F."/>
            <person name="Koerich L.B."/>
            <person name="Kristiansen K."/>
            <person name="Kudrna D."/>
            <person name="Kulathinal R.J."/>
            <person name="Kumar S."/>
            <person name="Kwok R."/>
            <person name="Lander E."/>
            <person name="Langley C.H."/>
            <person name="Lapoint R."/>
            <person name="Lazzaro B.P."/>
            <person name="Lee S.J."/>
            <person name="Levesque L."/>
            <person name="Li R."/>
            <person name="Lin C.F."/>
            <person name="Lin M.F."/>
            <person name="Lindblad-Toh K."/>
            <person name="Llopart A."/>
            <person name="Long M."/>
            <person name="Low L."/>
            <person name="Lozovsky E."/>
            <person name="Lu J."/>
            <person name="Luo M."/>
            <person name="Machado C.A."/>
            <person name="Makalowski W."/>
            <person name="Marzo M."/>
            <person name="Matsuda M."/>
            <person name="Matzkin L."/>
            <person name="McAllister B."/>
            <person name="McBride C.S."/>
            <person name="McKernan B."/>
            <person name="McKernan K."/>
            <person name="Mendez-Lago M."/>
            <person name="Minx P."/>
            <person name="Mollenhauer M.U."/>
            <person name="Montooth K."/>
            <person name="Mount S.M."/>
            <person name="Mu X."/>
            <person name="Myers E."/>
            <person name="Negre B."/>
            <person name="Newfeld S."/>
            <person name="Nielsen R."/>
            <person name="Noor M.A."/>
            <person name="O'Grady P."/>
            <person name="Pachter L."/>
            <person name="Papaceit M."/>
            <person name="Parisi M.J."/>
            <person name="Parisi M."/>
            <person name="Parts L."/>
            <person name="Pedersen J.S."/>
            <person name="Pesole G."/>
            <person name="Phillippy A.M."/>
            <person name="Ponting C.P."/>
            <person name="Pop M."/>
            <person name="Porcelli D."/>
            <person name="Powell J.R."/>
            <person name="Prohaska S."/>
            <person name="Pruitt K."/>
            <person name="Puig M."/>
            <person name="Quesneville H."/>
            <person name="Ram K.R."/>
            <person name="Rand D."/>
            <person name="Rasmussen M.D."/>
            <person name="Reed L.K."/>
            <person name="Reenan R."/>
            <person name="Reily A."/>
            <person name="Remington K.A."/>
            <person name="Rieger T.T."/>
            <person name="Ritchie M.G."/>
            <person name="Robin C."/>
            <person name="Rogers Y.H."/>
            <person name="Rohde C."/>
            <person name="Rozas J."/>
            <person name="Rubenfield M.J."/>
            <person name="Ruiz A."/>
            <person name="Russo S."/>
            <person name="Salzberg S.L."/>
            <person name="Sanchez-Gracia A."/>
            <person name="Saranga D.J."/>
            <person name="Sato H."/>
            <person name="Schaeffer S.W."/>
            <person name="Schatz M.C."/>
            <person name="Schlenke T."/>
            <person name="Schwartz R."/>
            <person name="Segarra C."/>
            <person name="Singh R.S."/>
            <person name="Sirot L."/>
            <person name="Sirota M."/>
            <person name="Sisneros N.B."/>
            <person name="Smith C.D."/>
            <person name="Smith T.F."/>
            <person name="Spieth J."/>
            <person name="Stage D.E."/>
            <person name="Stark A."/>
            <person name="Stephan W."/>
            <person name="Strausberg R.L."/>
            <person name="Strempel S."/>
            <person name="Sturgill D."/>
            <person name="Sutton G."/>
            <person name="Sutton G.G."/>
            <person name="Tao W."/>
            <person name="Teichmann S."/>
            <person name="Tobari Y.N."/>
            <person name="Tomimura Y."/>
            <person name="Tsolas J.M."/>
            <person name="Valente V.L."/>
            <person name="Venter E."/>
            <person name="Venter J.C."/>
            <person name="Vicario S."/>
            <person name="Vieira F.G."/>
            <person name="Vilella A.J."/>
            <person name="Villasante A."/>
            <person name="Walenz B."/>
            <person name="Wang J."/>
            <person name="Wasserman M."/>
            <person name="Watts T."/>
            <person name="Wilson D."/>
            <person name="Wilson R.K."/>
            <person name="Wing R.A."/>
            <person name="Wolfner M.F."/>
            <person name="Wong A."/>
            <person name="Wong G.K."/>
            <person name="Wu C.I."/>
            <person name="Wu G."/>
            <person name="Yamamoto D."/>
            <person name="Yang H.P."/>
            <person name="Yang S.P."/>
            <person name="Yorke J.A."/>
            <person name="Yoshida K."/>
            <person name="Zdobnov E."/>
            <person name="Zhang P."/>
            <person name="Zhang Y."/>
            <person name="Zimin A.V."/>
            <person name="Baldwin J."/>
            <person name="Abdouelleil A."/>
            <person name="Abdulkadir J."/>
            <person name="Abebe A."/>
            <person name="Abera B."/>
            <person name="Abreu J."/>
            <person name="Acer S.C."/>
            <person name="Aftuck L."/>
            <person name="Alexander A."/>
            <person name="An P."/>
            <person name="Anderson E."/>
            <person name="Anderson S."/>
            <person name="Arachi H."/>
            <person name="Azer M."/>
            <person name="Bachantsang P."/>
            <person name="Barry A."/>
            <person name="Bayul T."/>
            <person name="Berlin A."/>
            <person name="Bessette D."/>
            <person name="Bloom T."/>
            <person name="Blye J."/>
            <person name="Boguslavskiy L."/>
            <person name="Bonnet C."/>
            <person name="Boukhgalter B."/>
            <person name="Bourzgui I."/>
            <person name="Brown A."/>
            <person name="Cahill P."/>
            <person name="Channer S."/>
            <person name="Cheshatsang Y."/>
            <person name="Chuda L."/>
            <person name="Citroen M."/>
            <person name="Collymore A."/>
            <person name="Cooke P."/>
            <person name="Costello M."/>
            <person name="D'Aco K."/>
            <person name="Daza R."/>
            <person name="De Haan G."/>
            <person name="DeGray S."/>
            <person name="DeMaso C."/>
            <person name="Dhargay N."/>
            <person name="Dooley K."/>
            <person name="Dooley E."/>
            <person name="Doricent M."/>
            <person name="Dorje P."/>
            <person name="Dorjee K."/>
            <person name="Dupes A."/>
            <person name="Elong R."/>
            <person name="Falk J."/>
            <person name="Farina A."/>
            <person name="Faro S."/>
            <person name="Ferguson D."/>
            <person name="Fisher S."/>
            <person name="Foley C.D."/>
            <person name="Franke A."/>
            <person name="Friedrich D."/>
            <person name="Gadbois L."/>
            <person name="Gearin G."/>
            <person name="Gearin C.R."/>
            <person name="Giannoukos G."/>
            <person name="Goode T."/>
            <person name="Graham J."/>
            <person name="Grandbois E."/>
            <person name="Grewal S."/>
            <person name="Gyaltsen K."/>
            <person name="Hafez N."/>
            <person name="Hagos B."/>
            <person name="Hall J."/>
            <person name="Henson C."/>
            <person name="Hollinger A."/>
            <person name="Honan T."/>
            <person name="Huard M.D."/>
            <person name="Hughes L."/>
            <person name="Hurhula B."/>
            <person name="Husby M.E."/>
            <person name="Kamat A."/>
            <person name="Kanga B."/>
            <person name="Kashin S."/>
            <person name="Khazanovich D."/>
            <person name="Kisner P."/>
            <person name="Lance K."/>
            <person name="Lara M."/>
            <person name="Lee W."/>
            <person name="Lennon N."/>
            <person name="Letendre F."/>
            <person name="LeVine R."/>
            <person name="Lipovsky A."/>
            <person name="Liu X."/>
            <person name="Liu J."/>
            <person name="Liu S."/>
            <person name="Lokyitsang T."/>
            <person name="Lokyitsang Y."/>
            <person name="Lubonja R."/>
            <person name="Lui A."/>
            <person name="MacDonald P."/>
            <person name="Magnisalis V."/>
            <person name="Maru K."/>
            <person name="Matthews C."/>
            <person name="McCusker W."/>
            <person name="McDonough S."/>
            <person name="Mehta T."/>
            <person name="Meldrim J."/>
            <person name="Meneus L."/>
            <person name="Mihai O."/>
            <person name="Mihalev A."/>
            <person name="Mihova T."/>
            <person name="Mittelman R."/>
            <person name="Mlenga V."/>
            <person name="Montmayeur A."/>
            <person name="Mulrain L."/>
            <person name="Navidi A."/>
            <person name="Naylor J."/>
            <person name="Negash T."/>
            <person name="Nguyen T."/>
            <person name="Nguyen N."/>
            <person name="Nicol R."/>
            <person name="Norbu C."/>
            <person name="Norbu N."/>
            <person name="Novod N."/>
            <person name="O'Neill B."/>
            <person name="Osman S."/>
            <person name="Markiewicz E."/>
            <person name="Oyono O.L."/>
            <person name="Patti C."/>
            <person name="Phunkhang P."/>
            <person name="Pierre F."/>
            <person name="Priest M."/>
            <person name="Raghuraman S."/>
            <person name="Rege F."/>
            <person name="Reyes R."/>
            <person name="Rise C."/>
            <person name="Rogov P."/>
            <person name="Ross K."/>
            <person name="Ryan E."/>
            <person name="Settipalli S."/>
            <person name="Shea T."/>
            <person name="Sherpa N."/>
            <person name="Shi L."/>
            <person name="Shih D."/>
            <person name="Sparrow T."/>
            <person name="Spaulding J."/>
            <person name="Stalker J."/>
            <person name="Stange-Thomann N."/>
            <person name="Stavropoulos S."/>
            <person name="Stone C."/>
            <person name="Strader C."/>
            <person name="Tesfaye S."/>
            <person name="Thomson T."/>
            <person name="Thoulutsang Y."/>
            <person name="Thoulutsang D."/>
            <person name="Topham K."/>
            <person name="Topping I."/>
            <person name="Tsamla T."/>
            <person name="Vassiliev H."/>
            <person name="Vo A."/>
            <person name="Wangchuk T."/>
            <person name="Wangdi T."/>
            <person name="Weiand M."/>
            <person name="Wilkinson J."/>
            <person name="Wilson A."/>
            <person name="Yadav S."/>
            <person name="Young G."/>
            <person name="Yu Q."/>
            <person name="Zembek L."/>
            <person name="Zhong D."/>
            <person name="Zimmer A."/>
            <person name="Zwirko Z."/>
            <person name="Jaffe D.B."/>
            <person name="Alvarez P."/>
            <person name="Brockman W."/>
            <person name="Butler J."/>
            <person name="Chin C."/>
            <person name="Gnerre S."/>
            <person name="Grabherr M."/>
            <person name="Kleber M."/>
            <person name="Mauceli E."/>
            <person name="MacCallum I."/>
        </authorList>
    </citation>
    <scope>NUCLEOTIDE SEQUENCE [LARGE SCALE GENOMIC DNA]</scope>
    <source>
        <strain evidence="2">white501</strain>
    </source>
</reference>
<dbReference type="EMBL" id="CM000364">
    <property type="protein sequence ID" value="EDX12667.1"/>
    <property type="molecule type" value="Genomic_DNA"/>
</dbReference>
<accession>B4QX13</accession>
<gene>
    <name evidence="1" type="primary">Dsim\GD19110</name>
    <name evidence="1" type="ORF">Dsim_GD19110</name>
</gene>
<dbReference type="Gene3D" id="3.30.70.330">
    <property type="match status" value="1"/>
</dbReference>
<dbReference type="Bgee" id="FBgn0190617">
    <property type="expression patterns" value="Expressed in male reproductive system and 2 other cell types or tissues"/>
</dbReference>